<dbReference type="Proteomes" id="UP001179952">
    <property type="component" value="Unassembled WGS sequence"/>
</dbReference>
<sequence length="204" mass="22487">MCFRIIESISVSRFLACSLPIPPGPIKSDGPHLPQATLYIQTNQTTHTHTHTQEREIIDALLLNRLVSLTAATKRLLGMDRRPQPLAHQGRPFQPLAATDPPTQSLRSGAQKSALTSRASMMLRQSRPLGGCHVDGGEAVEVYSVLRRWVDGGDGFGWRTDGMGGWRRGGLRWYARQDSTALDGTASCEGHVWKRFIASNKCVN</sequence>
<protein>
    <submittedName>
        <fullName evidence="2">Uncharacterized protein</fullName>
    </submittedName>
</protein>
<gene>
    <name evidence="2" type="ORF">QJS04_geneDACA004863</name>
</gene>
<evidence type="ECO:0000313" key="2">
    <source>
        <dbReference type="EMBL" id="KAK1279599.1"/>
    </source>
</evidence>
<organism evidence="2 3">
    <name type="scientific">Acorus gramineus</name>
    <name type="common">Dwarf sweet flag</name>
    <dbReference type="NCBI Taxonomy" id="55184"/>
    <lineage>
        <taxon>Eukaryota</taxon>
        <taxon>Viridiplantae</taxon>
        <taxon>Streptophyta</taxon>
        <taxon>Embryophyta</taxon>
        <taxon>Tracheophyta</taxon>
        <taxon>Spermatophyta</taxon>
        <taxon>Magnoliopsida</taxon>
        <taxon>Liliopsida</taxon>
        <taxon>Acoraceae</taxon>
        <taxon>Acorus</taxon>
    </lineage>
</organism>
<feature type="region of interest" description="Disordered" evidence="1">
    <location>
        <begin position="80"/>
        <end position="117"/>
    </location>
</feature>
<dbReference type="EMBL" id="JAUJYN010000001">
    <property type="protein sequence ID" value="KAK1279599.1"/>
    <property type="molecule type" value="Genomic_DNA"/>
</dbReference>
<evidence type="ECO:0000256" key="1">
    <source>
        <dbReference type="SAM" id="MobiDB-lite"/>
    </source>
</evidence>
<comment type="caution">
    <text evidence="2">The sequence shown here is derived from an EMBL/GenBank/DDBJ whole genome shotgun (WGS) entry which is preliminary data.</text>
</comment>
<feature type="compositionally biased region" description="Polar residues" evidence="1">
    <location>
        <begin position="101"/>
        <end position="117"/>
    </location>
</feature>
<reference evidence="2" key="1">
    <citation type="journal article" date="2023" name="Nat. Commun.">
        <title>Diploid and tetraploid genomes of Acorus and the evolution of monocots.</title>
        <authorList>
            <person name="Ma L."/>
            <person name="Liu K.W."/>
            <person name="Li Z."/>
            <person name="Hsiao Y.Y."/>
            <person name="Qi Y."/>
            <person name="Fu T."/>
            <person name="Tang G.D."/>
            <person name="Zhang D."/>
            <person name="Sun W.H."/>
            <person name="Liu D.K."/>
            <person name="Li Y."/>
            <person name="Chen G.Z."/>
            <person name="Liu X.D."/>
            <person name="Liao X.Y."/>
            <person name="Jiang Y.T."/>
            <person name="Yu X."/>
            <person name="Hao Y."/>
            <person name="Huang J."/>
            <person name="Zhao X.W."/>
            <person name="Ke S."/>
            <person name="Chen Y.Y."/>
            <person name="Wu W.L."/>
            <person name="Hsu J.L."/>
            <person name="Lin Y.F."/>
            <person name="Huang M.D."/>
            <person name="Li C.Y."/>
            <person name="Huang L."/>
            <person name="Wang Z.W."/>
            <person name="Zhao X."/>
            <person name="Zhong W.Y."/>
            <person name="Peng D.H."/>
            <person name="Ahmad S."/>
            <person name="Lan S."/>
            <person name="Zhang J.S."/>
            <person name="Tsai W.C."/>
            <person name="Van de Peer Y."/>
            <person name="Liu Z.J."/>
        </authorList>
    </citation>
    <scope>NUCLEOTIDE SEQUENCE</scope>
    <source>
        <strain evidence="2">SCP</strain>
    </source>
</reference>
<reference evidence="2" key="2">
    <citation type="submission" date="2023-06" db="EMBL/GenBank/DDBJ databases">
        <authorList>
            <person name="Ma L."/>
            <person name="Liu K.-W."/>
            <person name="Li Z."/>
            <person name="Hsiao Y.-Y."/>
            <person name="Qi Y."/>
            <person name="Fu T."/>
            <person name="Tang G."/>
            <person name="Zhang D."/>
            <person name="Sun W.-H."/>
            <person name="Liu D.-K."/>
            <person name="Li Y."/>
            <person name="Chen G.-Z."/>
            <person name="Liu X.-D."/>
            <person name="Liao X.-Y."/>
            <person name="Jiang Y.-T."/>
            <person name="Yu X."/>
            <person name="Hao Y."/>
            <person name="Huang J."/>
            <person name="Zhao X.-W."/>
            <person name="Ke S."/>
            <person name="Chen Y.-Y."/>
            <person name="Wu W.-L."/>
            <person name="Hsu J.-L."/>
            <person name="Lin Y.-F."/>
            <person name="Huang M.-D."/>
            <person name="Li C.-Y."/>
            <person name="Huang L."/>
            <person name="Wang Z.-W."/>
            <person name="Zhao X."/>
            <person name="Zhong W.-Y."/>
            <person name="Peng D.-H."/>
            <person name="Ahmad S."/>
            <person name="Lan S."/>
            <person name="Zhang J.-S."/>
            <person name="Tsai W.-C."/>
            <person name="Van De Peer Y."/>
            <person name="Liu Z.-J."/>
        </authorList>
    </citation>
    <scope>NUCLEOTIDE SEQUENCE</scope>
    <source>
        <strain evidence="2">SCP</strain>
        <tissue evidence="2">Leaves</tissue>
    </source>
</reference>
<keyword evidence="3" id="KW-1185">Reference proteome</keyword>
<dbReference type="AlphaFoldDB" id="A0AAV9BSY3"/>
<evidence type="ECO:0000313" key="3">
    <source>
        <dbReference type="Proteomes" id="UP001179952"/>
    </source>
</evidence>
<accession>A0AAV9BSY3</accession>
<proteinExistence type="predicted"/>
<name>A0AAV9BSY3_ACOGR</name>